<dbReference type="EC" id="2.1.1.228" evidence="5 15"/>
<keyword evidence="11 15" id="KW-0819">tRNA processing</keyword>
<proteinExistence type="inferred from homology"/>
<feature type="binding site" evidence="15 16">
    <location>
        <begin position="133"/>
        <end position="138"/>
    </location>
    <ligand>
        <name>S-adenosyl-L-methionine</name>
        <dbReference type="ChEBI" id="CHEBI:59789"/>
    </ligand>
</feature>
<gene>
    <name evidence="15 19" type="primary">trmD</name>
    <name evidence="19" type="ORF">HYR64_07815</name>
</gene>
<reference evidence="19" key="1">
    <citation type="submission" date="2020-07" db="EMBL/GenBank/DDBJ databases">
        <title>Huge and variable diversity of episymbiotic CPR bacteria and DPANN archaea in groundwater ecosystems.</title>
        <authorList>
            <person name="He C.Y."/>
            <person name="Keren R."/>
            <person name="Whittaker M."/>
            <person name="Farag I.F."/>
            <person name="Doudna J."/>
            <person name="Cate J.H.D."/>
            <person name="Banfield J.F."/>
        </authorList>
    </citation>
    <scope>NUCLEOTIDE SEQUENCE</scope>
    <source>
        <strain evidence="19">NC_groundwater_17_Pr7_B-0.1um_64_12</strain>
    </source>
</reference>
<dbReference type="PIRSF" id="PIRSF000386">
    <property type="entry name" value="tRNA_mtase"/>
    <property type="match status" value="1"/>
</dbReference>
<dbReference type="PANTHER" id="PTHR46417:SF1">
    <property type="entry name" value="TRNA (GUANINE-N(1)-)-METHYLTRANSFERASE"/>
    <property type="match status" value="1"/>
</dbReference>
<evidence type="ECO:0000256" key="2">
    <source>
        <dbReference type="ARBA" id="ARBA00004496"/>
    </source>
</evidence>
<dbReference type="InterPro" id="IPR002649">
    <property type="entry name" value="tRNA_m1G_MeTrfase_TrmD"/>
</dbReference>
<dbReference type="FunFam" id="3.40.1280.10:FF:000001">
    <property type="entry name" value="tRNA (guanine-N(1)-)-methyltransferase"/>
    <property type="match status" value="1"/>
</dbReference>
<evidence type="ECO:0000313" key="20">
    <source>
        <dbReference type="Proteomes" id="UP000727962"/>
    </source>
</evidence>
<keyword evidence="7 15" id="KW-0963">Cytoplasm</keyword>
<dbReference type="AlphaFoldDB" id="A0A931LWA6"/>
<evidence type="ECO:0000256" key="4">
    <source>
        <dbReference type="ARBA" id="ARBA00011738"/>
    </source>
</evidence>
<evidence type="ECO:0000256" key="13">
    <source>
        <dbReference type="ARBA" id="ARBA00033392"/>
    </source>
</evidence>
<feature type="binding site" evidence="15 16">
    <location>
        <position position="113"/>
    </location>
    <ligand>
        <name>S-adenosyl-L-methionine</name>
        <dbReference type="ChEBI" id="CHEBI:59789"/>
    </ligand>
</feature>
<dbReference type="GO" id="GO:0002939">
    <property type="term" value="P:tRNA N1-guanine methylation"/>
    <property type="evidence" value="ECO:0007669"/>
    <property type="project" value="TreeGrafter"/>
</dbReference>
<dbReference type="GO" id="GO:0052906">
    <property type="term" value="F:tRNA (guanine(37)-N1)-methyltransferase activity"/>
    <property type="evidence" value="ECO:0007669"/>
    <property type="project" value="UniProtKB-UniRule"/>
</dbReference>
<dbReference type="CDD" id="cd18080">
    <property type="entry name" value="TrmD-like"/>
    <property type="match status" value="1"/>
</dbReference>
<dbReference type="NCBIfam" id="NF000648">
    <property type="entry name" value="PRK00026.1"/>
    <property type="match status" value="1"/>
</dbReference>
<dbReference type="InterPro" id="IPR023148">
    <property type="entry name" value="tRNA_m1G_MeTrfase_C_sf"/>
</dbReference>
<evidence type="ECO:0000256" key="6">
    <source>
        <dbReference type="ARBA" id="ARBA00014679"/>
    </source>
</evidence>
<evidence type="ECO:0000256" key="5">
    <source>
        <dbReference type="ARBA" id="ARBA00012807"/>
    </source>
</evidence>
<dbReference type="Proteomes" id="UP000727962">
    <property type="component" value="Unassembled WGS sequence"/>
</dbReference>
<evidence type="ECO:0000256" key="8">
    <source>
        <dbReference type="ARBA" id="ARBA00022603"/>
    </source>
</evidence>
<sequence>MLRVDFVTLFPEMVIGAASHSILKRAAASGLVEFAASNPRDFTTDRHRTVDDAPYGGGPGMVMMAGPLAAALDSVLGDSTGAAVVFPDPVAPLFTQTDAASLAQSQRIVFVCGHYEGIDQRVRDLYATHAFSIGDYVLTGGELPALVMADAVVRLLPGALGSADSLAADSYAEGLLTAPQYTRPEDFRGCAVPDLLTSGDHEAVRRWRRRQALALTRRLRSDLFARAHLEPGDLDMLSSLTRADD</sequence>
<name>A0A931LWA6_FIMGI</name>
<keyword evidence="10 15" id="KW-0949">S-adenosyl-L-methionine</keyword>
<dbReference type="Gene3D" id="1.10.1270.20">
    <property type="entry name" value="tRNA(m1g37)methyltransferase, domain 2"/>
    <property type="match status" value="1"/>
</dbReference>
<dbReference type="InterPro" id="IPR016009">
    <property type="entry name" value="tRNA_MeTrfase_TRMD/TRM10"/>
</dbReference>
<organism evidence="19 20">
    <name type="scientific">Fimbriimonas ginsengisoli</name>
    <dbReference type="NCBI Taxonomy" id="1005039"/>
    <lineage>
        <taxon>Bacteria</taxon>
        <taxon>Bacillati</taxon>
        <taxon>Armatimonadota</taxon>
        <taxon>Fimbriimonadia</taxon>
        <taxon>Fimbriimonadales</taxon>
        <taxon>Fimbriimonadaceae</taxon>
        <taxon>Fimbriimonas</taxon>
    </lineage>
</organism>
<dbReference type="GO" id="GO:0005829">
    <property type="term" value="C:cytosol"/>
    <property type="evidence" value="ECO:0007669"/>
    <property type="project" value="TreeGrafter"/>
</dbReference>
<dbReference type="InterPro" id="IPR029028">
    <property type="entry name" value="Alpha/beta_knot_MTases"/>
</dbReference>
<evidence type="ECO:0000313" key="19">
    <source>
        <dbReference type="EMBL" id="MBI1756996.1"/>
    </source>
</evidence>
<evidence type="ECO:0000259" key="18">
    <source>
        <dbReference type="Pfam" id="PF01746"/>
    </source>
</evidence>
<keyword evidence="8 15" id="KW-0489">Methyltransferase</keyword>
<comment type="caution">
    <text evidence="19">The sequence shown here is derived from an EMBL/GenBank/DDBJ whole genome shotgun (WGS) entry which is preliminary data.</text>
</comment>
<dbReference type="InterPro" id="IPR029026">
    <property type="entry name" value="tRNA_m1G_MTases_N"/>
</dbReference>
<protein>
    <recommendedName>
        <fullName evidence="6 15">tRNA (guanine-N(1)-)-methyltransferase</fullName>
        <ecNumber evidence="5 15">2.1.1.228</ecNumber>
    </recommendedName>
    <alternativeName>
        <fullName evidence="12 15">M1G-methyltransferase</fullName>
    </alternativeName>
    <alternativeName>
        <fullName evidence="13 15">tRNA [GM37] methyltransferase</fullName>
    </alternativeName>
</protein>
<comment type="similarity">
    <text evidence="3 15 17">Belongs to the RNA methyltransferase TrmD family.</text>
</comment>
<dbReference type="EMBL" id="JACOSL010000047">
    <property type="protein sequence ID" value="MBI1756996.1"/>
    <property type="molecule type" value="Genomic_DNA"/>
</dbReference>
<evidence type="ECO:0000256" key="12">
    <source>
        <dbReference type="ARBA" id="ARBA00029736"/>
    </source>
</evidence>
<dbReference type="Pfam" id="PF01746">
    <property type="entry name" value="tRNA_m1G_MT"/>
    <property type="match status" value="1"/>
</dbReference>
<dbReference type="Gene3D" id="3.40.1280.10">
    <property type="match status" value="1"/>
</dbReference>
<dbReference type="HAMAP" id="MF_00605">
    <property type="entry name" value="TrmD"/>
    <property type="match status" value="1"/>
</dbReference>
<evidence type="ECO:0000256" key="9">
    <source>
        <dbReference type="ARBA" id="ARBA00022679"/>
    </source>
</evidence>
<accession>A0A931LWA6</accession>
<evidence type="ECO:0000256" key="16">
    <source>
        <dbReference type="PIRSR" id="PIRSR000386-1"/>
    </source>
</evidence>
<dbReference type="NCBIfam" id="TIGR00088">
    <property type="entry name" value="trmD"/>
    <property type="match status" value="1"/>
</dbReference>
<dbReference type="PANTHER" id="PTHR46417">
    <property type="entry name" value="TRNA (GUANINE-N(1)-)-METHYLTRANSFERASE"/>
    <property type="match status" value="1"/>
</dbReference>
<evidence type="ECO:0000256" key="17">
    <source>
        <dbReference type="RuleBase" id="RU003464"/>
    </source>
</evidence>
<feature type="domain" description="tRNA methyltransferase TRMD/TRM10-type" evidence="18">
    <location>
        <begin position="2"/>
        <end position="225"/>
    </location>
</feature>
<comment type="function">
    <text evidence="1 15 17">Specifically methylates guanosine-37 in various tRNAs.</text>
</comment>
<evidence type="ECO:0000256" key="1">
    <source>
        <dbReference type="ARBA" id="ARBA00002634"/>
    </source>
</evidence>
<evidence type="ECO:0000256" key="7">
    <source>
        <dbReference type="ARBA" id="ARBA00022490"/>
    </source>
</evidence>
<evidence type="ECO:0000256" key="11">
    <source>
        <dbReference type="ARBA" id="ARBA00022694"/>
    </source>
</evidence>
<comment type="subunit">
    <text evidence="4 15 17">Homodimer.</text>
</comment>
<comment type="catalytic activity">
    <reaction evidence="14 15 17">
        <text>guanosine(37) in tRNA + S-adenosyl-L-methionine = N(1)-methylguanosine(37) in tRNA + S-adenosyl-L-homocysteine + H(+)</text>
        <dbReference type="Rhea" id="RHEA:36899"/>
        <dbReference type="Rhea" id="RHEA-COMP:10145"/>
        <dbReference type="Rhea" id="RHEA-COMP:10147"/>
        <dbReference type="ChEBI" id="CHEBI:15378"/>
        <dbReference type="ChEBI" id="CHEBI:57856"/>
        <dbReference type="ChEBI" id="CHEBI:59789"/>
        <dbReference type="ChEBI" id="CHEBI:73542"/>
        <dbReference type="ChEBI" id="CHEBI:74269"/>
        <dbReference type="EC" id="2.1.1.228"/>
    </reaction>
</comment>
<evidence type="ECO:0000256" key="15">
    <source>
        <dbReference type="HAMAP-Rule" id="MF_00605"/>
    </source>
</evidence>
<evidence type="ECO:0000256" key="10">
    <source>
        <dbReference type="ARBA" id="ARBA00022691"/>
    </source>
</evidence>
<keyword evidence="9 15" id="KW-0808">Transferase</keyword>
<evidence type="ECO:0000256" key="3">
    <source>
        <dbReference type="ARBA" id="ARBA00007630"/>
    </source>
</evidence>
<evidence type="ECO:0000256" key="14">
    <source>
        <dbReference type="ARBA" id="ARBA00047783"/>
    </source>
</evidence>
<dbReference type="SUPFAM" id="SSF75217">
    <property type="entry name" value="alpha/beta knot"/>
    <property type="match status" value="1"/>
</dbReference>
<comment type="subcellular location">
    <subcellularLocation>
        <location evidence="2 15 17">Cytoplasm</location>
    </subcellularLocation>
</comment>